<dbReference type="GlyGen" id="Q54LH3">
    <property type="glycosylation" value="1 site"/>
</dbReference>
<proteinExistence type="inferred from homology"/>
<evidence type="ECO:0000256" key="3">
    <source>
        <dbReference type="ARBA" id="ARBA00008676"/>
    </source>
</evidence>
<dbReference type="HAMAP" id="MF_00156">
    <property type="entry name" value="PanB"/>
    <property type="match status" value="1"/>
</dbReference>
<evidence type="ECO:0000259" key="9">
    <source>
        <dbReference type="Pfam" id="PF02558"/>
    </source>
</evidence>
<dbReference type="EC" id="2.1.2.11" evidence="4"/>
<keyword evidence="12" id="KW-1185">Reference proteome</keyword>
<dbReference type="GO" id="GO:0008677">
    <property type="term" value="F:2-dehydropantoate 2-reductase activity"/>
    <property type="evidence" value="ECO:0007669"/>
    <property type="project" value="InterPro"/>
</dbReference>
<dbReference type="KEGG" id="ddi:DDB_G0286637"/>
<dbReference type="InterPro" id="IPR003710">
    <property type="entry name" value="ApbA"/>
</dbReference>
<evidence type="ECO:0000256" key="4">
    <source>
        <dbReference type="ARBA" id="ARBA00012618"/>
    </source>
</evidence>
<dbReference type="OMA" id="MIMEMVL"/>
<evidence type="ECO:0000313" key="11">
    <source>
        <dbReference type="EMBL" id="EAL64074.1"/>
    </source>
</evidence>
<dbReference type="InParanoid" id="Q54LH3"/>
<dbReference type="InterPro" id="IPR013752">
    <property type="entry name" value="KPA_reductase"/>
</dbReference>
<evidence type="ECO:0000256" key="6">
    <source>
        <dbReference type="ARBA" id="ARBA00022857"/>
    </source>
</evidence>
<dbReference type="FunFam" id="1.10.1040.10:FF:000067">
    <property type="entry name" value="2-dehydropantoate 2-reductase"/>
    <property type="match status" value="1"/>
</dbReference>
<dbReference type="dictyBase" id="DDB_G0286637"/>
<dbReference type="NCBIfam" id="NF001452">
    <property type="entry name" value="PRK00311.1"/>
    <property type="match status" value="1"/>
</dbReference>
<dbReference type="eggNOG" id="KOG2949">
    <property type="taxonomic scope" value="Eukaryota"/>
</dbReference>
<dbReference type="STRING" id="44689.Q54LH3"/>
<evidence type="ECO:0000256" key="7">
    <source>
        <dbReference type="ARBA" id="ARBA00023002"/>
    </source>
</evidence>
<evidence type="ECO:0000259" key="10">
    <source>
        <dbReference type="Pfam" id="PF08546"/>
    </source>
</evidence>
<reference evidence="11 12" key="1">
    <citation type="journal article" date="2005" name="Nature">
        <title>The genome of the social amoeba Dictyostelium discoideum.</title>
        <authorList>
            <consortium name="The Dictyostelium discoideum Sequencing Consortium"/>
            <person name="Eichinger L."/>
            <person name="Pachebat J.A."/>
            <person name="Glockner G."/>
            <person name="Rajandream M.A."/>
            <person name="Sucgang R."/>
            <person name="Berriman M."/>
            <person name="Song J."/>
            <person name="Olsen R."/>
            <person name="Szafranski K."/>
            <person name="Xu Q."/>
            <person name="Tunggal B."/>
            <person name="Kummerfeld S."/>
            <person name="Madera M."/>
            <person name="Konfortov B.A."/>
            <person name="Rivero F."/>
            <person name="Bankier A.T."/>
            <person name="Lehmann R."/>
            <person name="Hamlin N."/>
            <person name="Davies R."/>
            <person name="Gaudet P."/>
            <person name="Fey P."/>
            <person name="Pilcher K."/>
            <person name="Chen G."/>
            <person name="Saunders D."/>
            <person name="Sodergren E."/>
            <person name="Davis P."/>
            <person name="Kerhornou A."/>
            <person name="Nie X."/>
            <person name="Hall N."/>
            <person name="Anjard C."/>
            <person name="Hemphill L."/>
            <person name="Bason N."/>
            <person name="Farbrother P."/>
            <person name="Desany B."/>
            <person name="Just E."/>
            <person name="Morio T."/>
            <person name="Rost R."/>
            <person name="Churcher C."/>
            <person name="Cooper J."/>
            <person name="Haydock S."/>
            <person name="van Driessche N."/>
            <person name="Cronin A."/>
            <person name="Goodhead I."/>
            <person name="Muzny D."/>
            <person name="Mourier T."/>
            <person name="Pain A."/>
            <person name="Lu M."/>
            <person name="Harper D."/>
            <person name="Lindsay R."/>
            <person name="Hauser H."/>
            <person name="James K."/>
            <person name="Quiles M."/>
            <person name="Madan Babu M."/>
            <person name="Saito T."/>
            <person name="Buchrieser C."/>
            <person name="Wardroper A."/>
            <person name="Felder M."/>
            <person name="Thangavelu M."/>
            <person name="Johnson D."/>
            <person name="Knights A."/>
            <person name="Loulseged H."/>
            <person name="Mungall K."/>
            <person name="Oliver K."/>
            <person name="Price C."/>
            <person name="Quail M.A."/>
            <person name="Urushihara H."/>
            <person name="Hernandez J."/>
            <person name="Rabbinowitsch E."/>
            <person name="Steffen D."/>
            <person name="Sanders M."/>
            <person name="Ma J."/>
            <person name="Kohara Y."/>
            <person name="Sharp S."/>
            <person name="Simmonds M."/>
            <person name="Spiegler S."/>
            <person name="Tivey A."/>
            <person name="Sugano S."/>
            <person name="White B."/>
            <person name="Walker D."/>
            <person name="Woodward J."/>
            <person name="Winckler T."/>
            <person name="Tanaka Y."/>
            <person name="Shaulsky G."/>
            <person name="Schleicher M."/>
            <person name="Weinstock G."/>
            <person name="Rosenthal A."/>
            <person name="Cox E.C."/>
            <person name="Chisholm R.L."/>
            <person name="Gibbs R."/>
            <person name="Loomis W.F."/>
            <person name="Platzer M."/>
            <person name="Kay R.R."/>
            <person name="Williams J."/>
            <person name="Dear P.H."/>
            <person name="Noegel A.A."/>
            <person name="Barrell B."/>
            <person name="Kuspa A."/>
        </authorList>
    </citation>
    <scope>NUCLEOTIDE SEQUENCE [LARGE SCALE GENOMIC DNA]</scope>
    <source>
        <strain evidence="11 12">AX4</strain>
    </source>
</reference>
<evidence type="ECO:0000256" key="2">
    <source>
        <dbReference type="ARBA" id="ARBA00007870"/>
    </source>
</evidence>
<dbReference type="InterPro" id="IPR003700">
    <property type="entry name" value="Pantoate_hydroxy_MeTrfase"/>
</dbReference>
<dbReference type="InterPro" id="IPR013328">
    <property type="entry name" value="6PGD_dom2"/>
</dbReference>
<comment type="pathway">
    <text evidence="1">Cofactor biosynthesis; (R)-pantothenate biosynthesis; (R)-pantoate from 3-methyl-2-oxobutanoate: step 1/2.</text>
</comment>
<dbReference type="HOGENOM" id="CLU_340805_0_0_1"/>
<dbReference type="PANTHER" id="PTHR20881">
    <property type="entry name" value="3-METHYL-2-OXOBUTANOATE HYDROXYMETHYLTRANSFERASE"/>
    <property type="match status" value="1"/>
</dbReference>
<dbReference type="SUPFAM" id="SSF48179">
    <property type="entry name" value="6-phosphogluconate dehydrogenase C-terminal domain-like"/>
    <property type="match status" value="1"/>
</dbReference>
<dbReference type="Pfam" id="PF02548">
    <property type="entry name" value="Pantoate_transf"/>
    <property type="match status" value="1"/>
</dbReference>
<evidence type="ECO:0000256" key="8">
    <source>
        <dbReference type="ARBA" id="ARBA00049172"/>
    </source>
</evidence>
<dbReference type="Pfam" id="PF02558">
    <property type="entry name" value="ApbA"/>
    <property type="match status" value="1"/>
</dbReference>
<keyword evidence="7" id="KW-0560">Oxidoreductase</keyword>
<dbReference type="GO" id="GO:0003864">
    <property type="term" value="F:3-methyl-2-oxobutanoate hydroxymethyltransferase activity"/>
    <property type="evidence" value="ECO:0000250"/>
    <property type="project" value="dictyBase"/>
</dbReference>
<feature type="domain" description="Ketopantoate reductase N-terminal" evidence="9">
    <location>
        <begin position="477"/>
        <end position="636"/>
    </location>
</feature>
<dbReference type="AlphaFoldDB" id="Q54LH3"/>
<dbReference type="Gene3D" id="3.20.20.60">
    <property type="entry name" value="Phosphoenolpyruvate-binding domains"/>
    <property type="match status" value="1"/>
</dbReference>
<dbReference type="PANTHER" id="PTHR20881:SF0">
    <property type="entry name" value="3-METHYL-2-OXOBUTANOATE HYDROXYMETHYLTRANSFERASE"/>
    <property type="match status" value="1"/>
</dbReference>
<dbReference type="SMR" id="Q54LH3"/>
<dbReference type="Proteomes" id="UP000002195">
    <property type="component" value="Unassembled WGS sequence"/>
</dbReference>
<keyword evidence="5" id="KW-0808">Transferase</keyword>
<organism evidence="11 12">
    <name type="scientific">Dictyostelium discoideum</name>
    <name type="common">Social amoeba</name>
    <dbReference type="NCBI Taxonomy" id="44689"/>
    <lineage>
        <taxon>Eukaryota</taxon>
        <taxon>Amoebozoa</taxon>
        <taxon>Evosea</taxon>
        <taxon>Eumycetozoa</taxon>
        <taxon>Dictyostelia</taxon>
        <taxon>Dictyosteliales</taxon>
        <taxon>Dictyosteliaceae</taxon>
        <taxon>Dictyostelium</taxon>
    </lineage>
</organism>
<dbReference type="PaxDb" id="44689-DDB0231509"/>
<dbReference type="InterPro" id="IPR040442">
    <property type="entry name" value="Pyrv_kinase-like_dom_sf"/>
</dbReference>
<dbReference type="UniPathway" id="UPA00028">
    <property type="reaction ID" value="UER00003"/>
</dbReference>
<dbReference type="GO" id="GO:0015940">
    <property type="term" value="P:pantothenate biosynthetic process"/>
    <property type="evidence" value="ECO:0000250"/>
    <property type="project" value="dictyBase"/>
</dbReference>
<protein>
    <recommendedName>
        <fullName evidence="4">3-methyl-2-oxobutanoate hydroxymethyltransferase</fullName>
        <ecNumber evidence="4">2.1.2.11</ecNumber>
    </recommendedName>
</protein>
<accession>Q54LH3</accession>
<dbReference type="EMBL" id="AAFI02000089">
    <property type="protein sequence ID" value="EAL64074.1"/>
    <property type="molecule type" value="Genomic_DNA"/>
</dbReference>
<dbReference type="FunCoup" id="Q54LH3">
    <property type="interactions" value="90"/>
</dbReference>
<keyword evidence="6" id="KW-0521">NADP</keyword>
<dbReference type="InterPro" id="IPR036291">
    <property type="entry name" value="NAD(P)-bd_dom_sf"/>
</dbReference>
<dbReference type="FunFam" id="3.40.50.720:FF:001173">
    <property type="entry name" value="2-dehydropantoate 2-reductase"/>
    <property type="match status" value="1"/>
</dbReference>
<dbReference type="NCBIfam" id="TIGR00222">
    <property type="entry name" value="panB"/>
    <property type="match status" value="1"/>
</dbReference>
<dbReference type="Gene3D" id="1.10.1040.10">
    <property type="entry name" value="N-(1-d-carboxylethyl)-l-norvaline Dehydrogenase, domain 2"/>
    <property type="match status" value="1"/>
</dbReference>
<dbReference type="VEuPathDB" id="AmoebaDB:DDB_G0286637"/>
<dbReference type="GO" id="GO:0005739">
    <property type="term" value="C:mitochondrion"/>
    <property type="evidence" value="ECO:0000318"/>
    <property type="project" value="GO_Central"/>
</dbReference>
<dbReference type="RefSeq" id="XP_637588.1">
    <property type="nucleotide sequence ID" value="XM_632496.1"/>
</dbReference>
<dbReference type="SUPFAM" id="SSF51621">
    <property type="entry name" value="Phosphoenolpyruvate/pyruvate domain"/>
    <property type="match status" value="1"/>
</dbReference>
<comment type="catalytic activity">
    <reaction evidence="8">
        <text>(6R)-5,10-methylene-5,6,7,8-tetrahydrofolate + 3-methyl-2-oxobutanoate + H2O = 2-dehydropantoate + (6S)-5,6,7,8-tetrahydrofolate</text>
        <dbReference type="Rhea" id="RHEA:11824"/>
        <dbReference type="ChEBI" id="CHEBI:11561"/>
        <dbReference type="ChEBI" id="CHEBI:11851"/>
        <dbReference type="ChEBI" id="CHEBI:15377"/>
        <dbReference type="ChEBI" id="CHEBI:15636"/>
        <dbReference type="ChEBI" id="CHEBI:57453"/>
        <dbReference type="EC" id="2.1.2.11"/>
    </reaction>
</comment>
<gene>
    <name evidence="11" type="ORF">DDB_G0286637</name>
</gene>
<sequence length="833" mass="91452">MIKINKQFKIINKFKNKLSIYSNLNNNNNKLFLPTNNGLNIINNNNNNNNNNINYNNKKNELFGKYQQQQQQQQRLNYSTHVKEEMGENKKKTVLDILKKYKDGIPISMVTAYDFTSSKIVDKSGMDMILVGDSLGMVMNGESGTTSVTMEQMIYHCKSVMKGSKRSFVVGDMPFGSYETSTKDAVSNAIRLIKEGGVDAIKLEGGKKQFEKIKAICDTGILVVGHIGLTPQTSTSLGGFKLQGKTEQEALSLLEDAKSLQEAGCFAIVLEMVPHATAMAITNTLSIPTIGIGAGNGTSGQVLVYHDLLGLYSDFVPKFCKQYATLSENIDQSLKNYKNEVESREFPSPTHSFSMKESELSPFLDKIINSNTTSTSLFDKSSILSSNKNILNQNKALKQQQQQQQQQQVIVPNTTTTTTMAQVSPQIKENENEKDKIKLTPTPPITEEISTKLINNEIKNNILPNKMTLNGSRKPKIVVIGAGAMGSLFSAKLASKGIADVWMVSAWKEHVESINKNGMKFFNPQGKEENIKGIKATLDGMQVLKDGISPDLALVLVKSNSTKQAALTAATLVGGNPKAAVLTLQNGIGNREELESIINIDKGLKNHVWQGVTSNGAIVVSPGSVKQTGIGSTFLSSPYLNNNNNNNNNKKQQQLQQQQLLSQFPPPSTREEILALKAFCDILNESGISSDISDDLEGLVWNKVVANAAINPLSAVLGVSNGQLLENEYSKNLMKKIIIEALSVCKAKNISLPYGEDSDEAFKYVADIVLKTSANYSSMLQDILRGQPTEVNSINGVIVKEGEKFDLNVSHNKMIMEMVLSRTKTNPPLRLFN</sequence>
<comment type="similarity">
    <text evidence="3">Belongs to the PanB family.</text>
</comment>
<dbReference type="FunFam" id="3.20.20.60:FF:000003">
    <property type="entry name" value="3-methyl-2-oxobutanoate hydroxymethyltransferase"/>
    <property type="match status" value="1"/>
</dbReference>
<dbReference type="InterPro" id="IPR013332">
    <property type="entry name" value="KPR_N"/>
</dbReference>
<dbReference type="GO" id="GO:0000287">
    <property type="term" value="F:magnesium ion binding"/>
    <property type="evidence" value="ECO:0000318"/>
    <property type="project" value="GO_Central"/>
</dbReference>
<dbReference type="InterPro" id="IPR015813">
    <property type="entry name" value="Pyrv/PenolPyrv_kinase-like_dom"/>
</dbReference>
<comment type="similarity">
    <text evidence="2">Belongs to the ketopantoate reductase family.</text>
</comment>
<dbReference type="Gene3D" id="3.40.50.720">
    <property type="entry name" value="NAD(P)-binding Rossmann-like Domain"/>
    <property type="match status" value="1"/>
</dbReference>
<dbReference type="CDD" id="cd06557">
    <property type="entry name" value="KPHMT-like"/>
    <property type="match status" value="1"/>
</dbReference>
<dbReference type="InterPro" id="IPR008927">
    <property type="entry name" value="6-PGluconate_DH-like_C_sf"/>
</dbReference>
<evidence type="ECO:0000256" key="1">
    <source>
        <dbReference type="ARBA" id="ARBA00005033"/>
    </source>
</evidence>
<dbReference type="SUPFAM" id="SSF51735">
    <property type="entry name" value="NAD(P)-binding Rossmann-fold domains"/>
    <property type="match status" value="1"/>
</dbReference>
<name>Q54LH3_DICDI</name>
<feature type="domain" description="Ketopantoate reductase C-terminal" evidence="10">
    <location>
        <begin position="696"/>
        <end position="819"/>
    </location>
</feature>
<evidence type="ECO:0000256" key="5">
    <source>
        <dbReference type="ARBA" id="ARBA00022679"/>
    </source>
</evidence>
<comment type="caution">
    <text evidence="11">The sequence shown here is derived from an EMBL/GenBank/DDBJ whole genome shotgun (WGS) entry which is preliminary data.</text>
</comment>
<dbReference type="Pfam" id="PF08546">
    <property type="entry name" value="ApbA_C"/>
    <property type="match status" value="1"/>
</dbReference>
<evidence type="ECO:0000313" key="12">
    <source>
        <dbReference type="Proteomes" id="UP000002195"/>
    </source>
</evidence>
<dbReference type="NCBIfam" id="TIGR00745">
    <property type="entry name" value="apbA_panE"/>
    <property type="match status" value="1"/>
</dbReference>
<dbReference type="GeneID" id="8625728"/>